<dbReference type="EMBL" id="JAEOAQ010000005">
    <property type="protein sequence ID" value="KAG5418552.1"/>
    <property type="molecule type" value="Genomic_DNA"/>
</dbReference>
<keyword evidence="3" id="KW-1185">Reference proteome</keyword>
<name>A0A8H8DAU0_9ASCO</name>
<protein>
    <submittedName>
        <fullName evidence="2">Uncharacterized protein</fullName>
    </submittedName>
</protein>
<evidence type="ECO:0000313" key="2">
    <source>
        <dbReference type="EMBL" id="KAG5418552.1"/>
    </source>
</evidence>
<sequence>MFKRKNKTNKKQTTITTTTTPPSPTIVVDKISLLVSPDDIPVLYHSMKSIVDKLEPMMEQSNILKKGDKTHTSTGLVSNVVSSVMVDTTGLESNLFNYLIDEHEEPFDDGAISGGLDLNIAVTSKLRDNKKGATEIIDLNQEIPFQNEDNHIKEVTVSCEREIEQIDTQDEVVTVPTTTTIADETKECDNSIPKPLPISNTALANLLYEYQLEAYESPSPNQEESYTSSTSIVEGNNKSHENQQSTAAAPQKDDYLTSILEEYSPFYNFLTDDETSEVERTYYNPYKIVFAGEF</sequence>
<evidence type="ECO:0000256" key="1">
    <source>
        <dbReference type="SAM" id="MobiDB-lite"/>
    </source>
</evidence>
<reference evidence="2 3" key="1">
    <citation type="submission" date="2020-12" db="EMBL/GenBank/DDBJ databases">
        <title>Effect of drift, selection, and recombination on the evolution of hybrid genomes in Candida yeast pathogens.</title>
        <authorList>
            <person name="Mixao V."/>
            <person name="Ksiezopolska E."/>
            <person name="Saus E."/>
            <person name="Boekhout T."/>
            <person name="Gacser A."/>
            <person name="Gabaldon T."/>
        </authorList>
    </citation>
    <scope>NUCLEOTIDE SEQUENCE [LARGE SCALE GENOMIC DNA]</scope>
    <source>
        <strain evidence="2 3">BP57</strain>
    </source>
</reference>
<dbReference type="AlphaFoldDB" id="A0A8H8DAU0"/>
<gene>
    <name evidence="2" type="ORF">I9W82_004080</name>
</gene>
<proteinExistence type="predicted"/>
<accession>A0A8H8DAU0</accession>
<dbReference type="GeneID" id="93652709"/>
<feature type="compositionally biased region" description="Polar residues" evidence="1">
    <location>
        <begin position="218"/>
        <end position="248"/>
    </location>
</feature>
<dbReference type="OrthoDB" id="4025808at2759"/>
<feature type="compositionally biased region" description="Low complexity" evidence="1">
    <location>
        <begin position="11"/>
        <end position="20"/>
    </location>
</feature>
<dbReference type="RefSeq" id="XP_067547668.1">
    <property type="nucleotide sequence ID" value="XM_067693115.1"/>
</dbReference>
<evidence type="ECO:0000313" key="3">
    <source>
        <dbReference type="Proteomes" id="UP000669133"/>
    </source>
</evidence>
<feature type="compositionally biased region" description="Basic residues" evidence="1">
    <location>
        <begin position="1"/>
        <end position="10"/>
    </location>
</feature>
<feature type="region of interest" description="Disordered" evidence="1">
    <location>
        <begin position="216"/>
        <end position="252"/>
    </location>
</feature>
<dbReference type="Proteomes" id="UP000669133">
    <property type="component" value="Unassembled WGS sequence"/>
</dbReference>
<organism evidence="2 3">
    <name type="scientific">Candida metapsilosis</name>
    <dbReference type="NCBI Taxonomy" id="273372"/>
    <lineage>
        <taxon>Eukaryota</taxon>
        <taxon>Fungi</taxon>
        <taxon>Dikarya</taxon>
        <taxon>Ascomycota</taxon>
        <taxon>Saccharomycotina</taxon>
        <taxon>Pichiomycetes</taxon>
        <taxon>Debaryomycetaceae</taxon>
        <taxon>Candida/Lodderomyces clade</taxon>
        <taxon>Candida</taxon>
    </lineage>
</organism>
<comment type="caution">
    <text evidence="2">The sequence shown here is derived from an EMBL/GenBank/DDBJ whole genome shotgun (WGS) entry which is preliminary data.</text>
</comment>
<feature type="region of interest" description="Disordered" evidence="1">
    <location>
        <begin position="1"/>
        <end position="22"/>
    </location>
</feature>